<proteinExistence type="predicted"/>
<dbReference type="SUPFAM" id="SSF55729">
    <property type="entry name" value="Acyl-CoA N-acyltransferases (Nat)"/>
    <property type="match status" value="1"/>
</dbReference>
<reference evidence="4" key="1">
    <citation type="journal article" date="2015" name="Nature">
        <title>Complex archaea that bridge the gap between prokaryotes and eukaryotes.</title>
        <authorList>
            <person name="Spang A."/>
            <person name="Saw J.H."/>
            <person name="Jorgensen S.L."/>
            <person name="Zaremba-Niedzwiedzka K."/>
            <person name="Martijn J."/>
            <person name="Lind A.E."/>
            <person name="van Eijk R."/>
            <person name="Schleper C."/>
            <person name="Guy L."/>
            <person name="Ettema T.J."/>
        </authorList>
    </citation>
    <scope>NUCLEOTIDE SEQUENCE</scope>
</reference>
<evidence type="ECO:0000259" key="3">
    <source>
        <dbReference type="PROSITE" id="PS51186"/>
    </source>
</evidence>
<dbReference type="InterPro" id="IPR000182">
    <property type="entry name" value="GNAT_dom"/>
</dbReference>
<keyword evidence="2" id="KW-0012">Acyltransferase</keyword>
<dbReference type="PANTHER" id="PTHR43420">
    <property type="entry name" value="ACETYLTRANSFERASE"/>
    <property type="match status" value="1"/>
</dbReference>
<evidence type="ECO:0000256" key="1">
    <source>
        <dbReference type="ARBA" id="ARBA00022679"/>
    </source>
</evidence>
<comment type="caution">
    <text evidence="4">The sequence shown here is derived from an EMBL/GenBank/DDBJ whole genome shotgun (WGS) entry which is preliminary data.</text>
</comment>
<gene>
    <name evidence="4" type="ORF">LCGC14_0225980</name>
</gene>
<organism evidence="4">
    <name type="scientific">marine sediment metagenome</name>
    <dbReference type="NCBI Taxonomy" id="412755"/>
    <lineage>
        <taxon>unclassified sequences</taxon>
        <taxon>metagenomes</taxon>
        <taxon>ecological metagenomes</taxon>
    </lineage>
</organism>
<accession>A0A0F9UBU9</accession>
<dbReference type="EMBL" id="LAZR01000108">
    <property type="protein sequence ID" value="KKN90655.1"/>
    <property type="molecule type" value="Genomic_DNA"/>
</dbReference>
<name>A0A0F9UBU9_9ZZZZ</name>
<dbReference type="PANTHER" id="PTHR43420:SF12">
    <property type="entry name" value="N-ACETYLTRANSFERASE DOMAIN-CONTAINING PROTEIN"/>
    <property type="match status" value="1"/>
</dbReference>
<protein>
    <recommendedName>
        <fullName evidence="3">N-acetyltransferase domain-containing protein</fullName>
    </recommendedName>
</protein>
<dbReference type="PROSITE" id="PS51186">
    <property type="entry name" value="GNAT"/>
    <property type="match status" value="1"/>
</dbReference>
<evidence type="ECO:0000313" key="4">
    <source>
        <dbReference type="EMBL" id="KKN90655.1"/>
    </source>
</evidence>
<dbReference type="InterPro" id="IPR016181">
    <property type="entry name" value="Acyl_CoA_acyltransferase"/>
</dbReference>
<keyword evidence="1" id="KW-0808">Transferase</keyword>
<dbReference type="Pfam" id="PF00583">
    <property type="entry name" value="Acetyltransf_1"/>
    <property type="match status" value="1"/>
</dbReference>
<dbReference type="InterPro" id="IPR050680">
    <property type="entry name" value="YpeA/RimI_acetyltransf"/>
</dbReference>
<dbReference type="Gene3D" id="3.40.630.30">
    <property type="match status" value="1"/>
</dbReference>
<dbReference type="GO" id="GO:0016747">
    <property type="term" value="F:acyltransferase activity, transferring groups other than amino-acyl groups"/>
    <property type="evidence" value="ECO:0007669"/>
    <property type="project" value="InterPro"/>
</dbReference>
<dbReference type="AlphaFoldDB" id="A0A0F9UBU9"/>
<feature type="domain" description="N-acetyltransferase" evidence="3">
    <location>
        <begin position="12"/>
        <end position="170"/>
    </location>
</feature>
<evidence type="ECO:0000256" key="2">
    <source>
        <dbReference type="ARBA" id="ARBA00023315"/>
    </source>
</evidence>
<sequence>MAEQPDRPTGELSIDTPSADDVPAMAAFYRDLSPVVVRAYRPYGWKVTEPSLRDGPFARLADGDEAALILRDDARAIWGHAFLSDVKSGAAHFGIGIHQSLLGGGLGRKLMAALLDQAGRELQLKEIRLTCVQDNAAAVDLYLSFGFEKTKEFIEENDGLPYFAMRKLVSDG</sequence>